<comment type="catalytic activity">
    <reaction evidence="7">
        <text>ATP + H2O = ADP + phosphate + H(+)</text>
        <dbReference type="Rhea" id="RHEA:13065"/>
        <dbReference type="ChEBI" id="CHEBI:15377"/>
        <dbReference type="ChEBI" id="CHEBI:15378"/>
        <dbReference type="ChEBI" id="CHEBI:30616"/>
        <dbReference type="ChEBI" id="CHEBI:43474"/>
        <dbReference type="ChEBI" id="CHEBI:456216"/>
        <dbReference type="EC" id="3.6.4.13"/>
    </reaction>
</comment>
<dbReference type="Pfam" id="PF00270">
    <property type="entry name" value="DEAD"/>
    <property type="match status" value="1"/>
</dbReference>
<evidence type="ECO:0000313" key="12">
    <source>
        <dbReference type="Proteomes" id="UP000009168"/>
    </source>
</evidence>
<dbReference type="PANTHER" id="PTHR18934">
    <property type="entry name" value="ATP-DEPENDENT RNA HELICASE"/>
    <property type="match status" value="1"/>
</dbReference>
<dbReference type="OMA" id="HKANCVV"/>
<dbReference type="GO" id="GO:0003723">
    <property type="term" value="F:RNA binding"/>
    <property type="evidence" value="ECO:0007669"/>
    <property type="project" value="TreeGrafter"/>
</dbReference>
<evidence type="ECO:0000256" key="2">
    <source>
        <dbReference type="ARBA" id="ARBA00012552"/>
    </source>
</evidence>
<dbReference type="Proteomes" id="UP000009168">
    <property type="component" value="Unassembled WGS sequence"/>
</dbReference>
<organism evidence="11 12">
    <name type="scientific">Tetrahymena thermophila (strain SB210)</name>
    <dbReference type="NCBI Taxonomy" id="312017"/>
    <lineage>
        <taxon>Eukaryota</taxon>
        <taxon>Sar</taxon>
        <taxon>Alveolata</taxon>
        <taxon>Ciliophora</taxon>
        <taxon>Intramacronucleata</taxon>
        <taxon>Oligohymenophorea</taxon>
        <taxon>Hymenostomatida</taxon>
        <taxon>Tetrahymenina</taxon>
        <taxon>Tetrahymenidae</taxon>
        <taxon>Tetrahymena</taxon>
    </lineage>
</organism>
<evidence type="ECO:0000259" key="9">
    <source>
        <dbReference type="PROSITE" id="PS51192"/>
    </source>
</evidence>
<name>Q22YX8_TETTS</name>
<dbReference type="FunFam" id="3.40.50.300:FF:000578">
    <property type="entry name" value="probable ATP-dependent RNA helicase DHX35"/>
    <property type="match status" value="1"/>
</dbReference>
<dbReference type="InterPro" id="IPR011709">
    <property type="entry name" value="DEAD-box_helicase_OB_fold"/>
</dbReference>
<feature type="domain" description="Helicase C-terminal" evidence="10">
    <location>
        <begin position="274"/>
        <end position="447"/>
    </location>
</feature>
<keyword evidence="4" id="KW-0378">Hydrolase</keyword>
<evidence type="ECO:0000259" key="10">
    <source>
        <dbReference type="PROSITE" id="PS51194"/>
    </source>
</evidence>
<dbReference type="InterPro" id="IPR027417">
    <property type="entry name" value="P-loop_NTPase"/>
</dbReference>
<evidence type="ECO:0000256" key="6">
    <source>
        <dbReference type="ARBA" id="ARBA00022840"/>
    </source>
</evidence>
<keyword evidence="5 11" id="KW-0347">Helicase</keyword>
<evidence type="ECO:0000256" key="3">
    <source>
        <dbReference type="ARBA" id="ARBA00022741"/>
    </source>
</evidence>
<dbReference type="InterPro" id="IPR007502">
    <property type="entry name" value="Helicase-assoc_dom"/>
</dbReference>
<dbReference type="HOGENOM" id="CLU_001832_5_11_1"/>
<dbReference type="SUPFAM" id="SSF52540">
    <property type="entry name" value="P-loop containing nucleoside triphosphate hydrolases"/>
    <property type="match status" value="1"/>
</dbReference>
<gene>
    <name evidence="11" type="ORF">TTHERM_00120930</name>
</gene>
<dbReference type="SMART" id="SM00487">
    <property type="entry name" value="DEXDc"/>
    <property type="match status" value="1"/>
</dbReference>
<evidence type="ECO:0000256" key="4">
    <source>
        <dbReference type="ARBA" id="ARBA00022801"/>
    </source>
</evidence>
<dbReference type="EC" id="3.6.4.13" evidence="2"/>
<dbReference type="CDD" id="cd18791">
    <property type="entry name" value="SF2_C_RHA"/>
    <property type="match status" value="1"/>
</dbReference>
<dbReference type="InterPro" id="IPR011545">
    <property type="entry name" value="DEAD/DEAH_box_helicase_dom"/>
</dbReference>
<dbReference type="PANTHER" id="PTHR18934:SF136">
    <property type="entry name" value="ATP-DEPENDENT RNA HELICASE DHX35-RELATED"/>
    <property type="match status" value="1"/>
</dbReference>
<dbReference type="InterPro" id="IPR014001">
    <property type="entry name" value="Helicase_ATP-bd"/>
</dbReference>
<dbReference type="InterPro" id="IPR001650">
    <property type="entry name" value="Helicase_C-like"/>
</dbReference>
<dbReference type="GO" id="GO:0016787">
    <property type="term" value="F:hydrolase activity"/>
    <property type="evidence" value="ECO:0007669"/>
    <property type="project" value="UniProtKB-KW"/>
</dbReference>
<dbReference type="AlphaFoldDB" id="Q22YX8"/>
<dbReference type="EMBL" id="GG662798">
    <property type="protein sequence ID" value="EAR90543.1"/>
    <property type="molecule type" value="Genomic_DNA"/>
</dbReference>
<dbReference type="Pfam" id="PF21010">
    <property type="entry name" value="HA2_C"/>
    <property type="match status" value="1"/>
</dbReference>
<dbReference type="PROSITE" id="PS51194">
    <property type="entry name" value="HELICASE_CTER"/>
    <property type="match status" value="1"/>
</dbReference>
<feature type="region of interest" description="Disordered" evidence="8">
    <location>
        <begin position="1"/>
        <end position="37"/>
    </location>
</feature>
<dbReference type="Pfam" id="PF07717">
    <property type="entry name" value="OB_NTP_bind"/>
    <property type="match status" value="1"/>
</dbReference>
<proteinExistence type="inferred from homology"/>
<dbReference type="RefSeq" id="XP_001010788.1">
    <property type="nucleotide sequence ID" value="XM_001010788.1"/>
</dbReference>
<dbReference type="GO" id="GO:0005524">
    <property type="term" value="F:ATP binding"/>
    <property type="evidence" value="ECO:0007669"/>
    <property type="project" value="UniProtKB-KW"/>
</dbReference>
<evidence type="ECO:0000256" key="5">
    <source>
        <dbReference type="ARBA" id="ARBA00022806"/>
    </source>
</evidence>
<dbReference type="KEGG" id="tet:TTHERM_00120930"/>
<dbReference type="STRING" id="312017.Q22YX8"/>
<dbReference type="PROSITE" id="PS51192">
    <property type="entry name" value="HELICASE_ATP_BIND_1"/>
    <property type="match status" value="1"/>
</dbReference>
<accession>Q22YX8</accession>
<feature type="compositionally biased region" description="Basic and acidic residues" evidence="8">
    <location>
        <begin position="753"/>
        <end position="767"/>
    </location>
</feature>
<evidence type="ECO:0000256" key="7">
    <source>
        <dbReference type="ARBA" id="ARBA00047984"/>
    </source>
</evidence>
<feature type="compositionally biased region" description="Acidic residues" evidence="8">
    <location>
        <begin position="789"/>
        <end position="805"/>
    </location>
</feature>
<protein>
    <recommendedName>
        <fullName evidence="2">RNA helicase</fullName>
        <ecNumber evidence="2">3.6.4.13</ecNumber>
    </recommendedName>
</protein>
<keyword evidence="3" id="KW-0547">Nucleotide-binding</keyword>
<dbReference type="InParanoid" id="Q22YX8"/>
<evidence type="ECO:0000256" key="8">
    <source>
        <dbReference type="SAM" id="MobiDB-lite"/>
    </source>
</evidence>
<dbReference type="eggNOG" id="KOG0922">
    <property type="taxonomic scope" value="Eukaryota"/>
</dbReference>
<dbReference type="SMART" id="SM00847">
    <property type="entry name" value="HA2"/>
    <property type="match status" value="1"/>
</dbReference>
<comment type="similarity">
    <text evidence="1">Belongs to the DEAD box helicase family. DEAH subfamily.</text>
</comment>
<dbReference type="GeneID" id="7845738"/>
<dbReference type="SMART" id="SM00490">
    <property type="entry name" value="HELICc"/>
    <property type="match status" value="1"/>
</dbReference>
<keyword evidence="12" id="KW-1185">Reference proteome</keyword>
<dbReference type="OrthoDB" id="10253254at2759"/>
<sequence length="812" mass="93570">MRTFEFKKKQFGNNQANSQEQQKQQWQEIQKQKKQRKEEDILVGERGGFQGFDQWDFKELPIVQHKQEILYCVENYSCVVVIAETGSGKTTKIPQYLVEAGYAINGKKIGVSQPRRIAAISIANRVAQEMGCIIGQEVGYSVRFDDNCDEELTQIKYMTDGMLINQILNDPLLSEYSVLMIDDIHERSINTDILLGLLKKIRRKNPQLKLVISSATIDAESISTFFQERVTDPKTNQVIANLTSQILYIEGRQFPVDIYYLKETTRNYVVKAVQVTLEIIRAPDKKGDILIFLTGQEEIEAFIEIIQKNFIGDAERQNLKILPLYSGLPLEDQMEVFKPSESYVRKIIVSTNIAESSITISGVVYVIDTLFHKINYYDFKRGFENLLVVPISKAAAKQRAGRAGRVQRGECYRLCTKDQFVQLYDNSTPEILRCDLSTFILQLKTLGVGDVTNFELLQQPNENAYAKALEQLFALKVIDKYCNLTQEIGHKICDFNLETKLGVLLLNSFKDDFGCSQQMLVLCSMLSLQGQVFYNGFDPATILKQKKKLGAKEGDHITLINIFLAFNHLKSSQARQGFCSDHKLNIKSLNMAVKIHDQLCKQVKRMGLKVNNSEDDIEGILRALVTAFFMNVAQLQPDGSYRNLRNKEILYLHPTSILNINFPQWVIYSEVVFSTKYYMREVSEVDPKWLLELASHYFEDQRLKQAEQKHGKEIIAQNEYEKNKQKIEEEKQKDPVMGRFNIFKRKRPTNVIGRDDDKEKEGQEKLQKKLKINLPPSKPQNTNLLSFQQDDEEEEEYNIEESDEDNNIKENE</sequence>
<dbReference type="Gene3D" id="3.40.50.300">
    <property type="entry name" value="P-loop containing nucleotide triphosphate hydrolases"/>
    <property type="match status" value="2"/>
</dbReference>
<reference evidence="12" key="1">
    <citation type="journal article" date="2006" name="PLoS Biol.">
        <title>Macronuclear genome sequence of the ciliate Tetrahymena thermophila, a model eukaryote.</title>
        <authorList>
            <person name="Eisen J.A."/>
            <person name="Coyne R.S."/>
            <person name="Wu M."/>
            <person name="Wu D."/>
            <person name="Thiagarajan M."/>
            <person name="Wortman J.R."/>
            <person name="Badger J.H."/>
            <person name="Ren Q."/>
            <person name="Amedeo P."/>
            <person name="Jones K.M."/>
            <person name="Tallon L.J."/>
            <person name="Delcher A.L."/>
            <person name="Salzberg S.L."/>
            <person name="Silva J.C."/>
            <person name="Haas B.J."/>
            <person name="Majoros W.H."/>
            <person name="Farzad M."/>
            <person name="Carlton J.M."/>
            <person name="Smith R.K. Jr."/>
            <person name="Garg J."/>
            <person name="Pearlman R.E."/>
            <person name="Karrer K.M."/>
            <person name="Sun L."/>
            <person name="Manning G."/>
            <person name="Elde N.C."/>
            <person name="Turkewitz A.P."/>
            <person name="Asai D.J."/>
            <person name="Wilkes D.E."/>
            <person name="Wang Y."/>
            <person name="Cai H."/>
            <person name="Collins K."/>
            <person name="Stewart B.A."/>
            <person name="Lee S.R."/>
            <person name="Wilamowska K."/>
            <person name="Weinberg Z."/>
            <person name="Ruzzo W.L."/>
            <person name="Wloga D."/>
            <person name="Gaertig J."/>
            <person name="Frankel J."/>
            <person name="Tsao C.-C."/>
            <person name="Gorovsky M.A."/>
            <person name="Keeling P.J."/>
            <person name="Waller R.F."/>
            <person name="Patron N.J."/>
            <person name="Cherry J.M."/>
            <person name="Stover N.A."/>
            <person name="Krieger C.J."/>
            <person name="del Toro C."/>
            <person name="Ryder H.F."/>
            <person name="Williamson S.C."/>
            <person name="Barbeau R.A."/>
            <person name="Hamilton E.P."/>
            <person name="Orias E."/>
        </authorList>
    </citation>
    <scope>NUCLEOTIDE SEQUENCE [LARGE SCALE GENOMIC DNA]</scope>
    <source>
        <strain evidence="12">SB210</strain>
    </source>
</reference>
<dbReference type="InterPro" id="IPR042035">
    <property type="entry name" value="DEAH_win-hel_dom"/>
</dbReference>
<feature type="region of interest" description="Disordered" evidence="8">
    <location>
        <begin position="748"/>
        <end position="812"/>
    </location>
</feature>
<dbReference type="Pfam" id="PF00271">
    <property type="entry name" value="Helicase_C"/>
    <property type="match status" value="1"/>
</dbReference>
<evidence type="ECO:0000313" key="11">
    <source>
        <dbReference type="EMBL" id="EAR90543.1"/>
    </source>
</evidence>
<dbReference type="GO" id="GO:0003724">
    <property type="term" value="F:RNA helicase activity"/>
    <property type="evidence" value="ECO:0007669"/>
    <property type="project" value="UniProtKB-EC"/>
</dbReference>
<keyword evidence="6" id="KW-0067">ATP-binding</keyword>
<feature type="compositionally biased region" description="Low complexity" evidence="8">
    <location>
        <begin position="19"/>
        <end position="29"/>
    </location>
</feature>
<dbReference type="Gene3D" id="1.10.10.2130">
    <property type="entry name" value="DEAH helicase family, winged-helix domain"/>
    <property type="match status" value="1"/>
</dbReference>
<feature type="domain" description="Helicase ATP-binding" evidence="9">
    <location>
        <begin position="70"/>
        <end position="235"/>
    </location>
</feature>
<feature type="compositionally biased region" description="Polar residues" evidence="8">
    <location>
        <begin position="779"/>
        <end position="788"/>
    </location>
</feature>
<evidence type="ECO:0000256" key="1">
    <source>
        <dbReference type="ARBA" id="ARBA00008792"/>
    </source>
</evidence>